<keyword evidence="13" id="KW-1185">Reference proteome</keyword>
<dbReference type="CDD" id="cd11065">
    <property type="entry name" value="CYP64-like"/>
    <property type="match status" value="1"/>
</dbReference>
<dbReference type="PRINTS" id="PR00385">
    <property type="entry name" value="P450"/>
</dbReference>
<dbReference type="GO" id="GO:0020037">
    <property type="term" value="F:heme binding"/>
    <property type="evidence" value="ECO:0007669"/>
    <property type="project" value="InterPro"/>
</dbReference>
<dbReference type="Pfam" id="PF00067">
    <property type="entry name" value="p450"/>
    <property type="match status" value="1"/>
</dbReference>
<keyword evidence="6 10" id="KW-0560">Oxidoreductase</keyword>
<keyword evidence="11" id="KW-0732">Signal</keyword>
<feature type="binding site" description="axial binding residue" evidence="9">
    <location>
        <position position="423"/>
    </location>
    <ligand>
        <name>heme</name>
        <dbReference type="ChEBI" id="CHEBI:30413"/>
    </ligand>
    <ligandPart>
        <name>Fe</name>
        <dbReference type="ChEBI" id="CHEBI:18248"/>
    </ligandPart>
</feature>
<dbReference type="InterPro" id="IPR017972">
    <property type="entry name" value="Cyt_P450_CS"/>
</dbReference>
<dbReference type="AlphaFoldDB" id="A0AAD4QF17"/>
<comment type="caution">
    <text evidence="12">The sequence shown here is derived from an EMBL/GenBank/DDBJ whole genome shotgun (WGS) entry which is preliminary data.</text>
</comment>
<keyword evidence="4 9" id="KW-0349">Heme</keyword>
<organism evidence="12 13">
    <name type="scientific">Lactarius akahatsu</name>
    <dbReference type="NCBI Taxonomy" id="416441"/>
    <lineage>
        <taxon>Eukaryota</taxon>
        <taxon>Fungi</taxon>
        <taxon>Dikarya</taxon>
        <taxon>Basidiomycota</taxon>
        <taxon>Agaricomycotina</taxon>
        <taxon>Agaricomycetes</taxon>
        <taxon>Russulales</taxon>
        <taxon>Russulaceae</taxon>
        <taxon>Lactarius</taxon>
    </lineage>
</organism>
<dbReference type="InterPro" id="IPR050364">
    <property type="entry name" value="Cytochrome_P450_fung"/>
</dbReference>
<evidence type="ECO:0000256" key="4">
    <source>
        <dbReference type="ARBA" id="ARBA00022617"/>
    </source>
</evidence>
<dbReference type="Gene3D" id="1.10.630.10">
    <property type="entry name" value="Cytochrome P450"/>
    <property type="match status" value="1"/>
</dbReference>
<evidence type="ECO:0000256" key="11">
    <source>
        <dbReference type="SAM" id="SignalP"/>
    </source>
</evidence>
<evidence type="ECO:0000256" key="8">
    <source>
        <dbReference type="ARBA" id="ARBA00023033"/>
    </source>
</evidence>
<dbReference type="GO" id="GO:0004497">
    <property type="term" value="F:monooxygenase activity"/>
    <property type="evidence" value="ECO:0007669"/>
    <property type="project" value="UniProtKB-KW"/>
</dbReference>
<comment type="similarity">
    <text evidence="3 10">Belongs to the cytochrome P450 family.</text>
</comment>
<dbReference type="EMBL" id="JAKELL010000014">
    <property type="protein sequence ID" value="KAH8994583.1"/>
    <property type="molecule type" value="Genomic_DNA"/>
</dbReference>
<keyword evidence="7 9" id="KW-0408">Iron</keyword>
<evidence type="ECO:0000256" key="3">
    <source>
        <dbReference type="ARBA" id="ARBA00010617"/>
    </source>
</evidence>
<dbReference type="Proteomes" id="UP001201163">
    <property type="component" value="Unassembled WGS sequence"/>
</dbReference>
<name>A0AAD4QF17_9AGAM</name>
<dbReference type="PANTHER" id="PTHR46300:SF7">
    <property type="entry name" value="P450, PUTATIVE (EUROFUNG)-RELATED"/>
    <property type="match status" value="1"/>
</dbReference>
<dbReference type="PANTHER" id="PTHR46300">
    <property type="entry name" value="P450, PUTATIVE (EUROFUNG)-RELATED-RELATED"/>
    <property type="match status" value="1"/>
</dbReference>
<dbReference type="GO" id="GO:0005506">
    <property type="term" value="F:iron ion binding"/>
    <property type="evidence" value="ECO:0007669"/>
    <property type="project" value="InterPro"/>
</dbReference>
<dbReference type="PROSITE" id="PS00086">
    <property type="entry name" value="CYTOCHROME_P450"/>
    <property type="match status" value="1"/>
</dbReference>
<evidence type="ECO:0000256" key="2">
    <source>
        <dbReference type="ARBA" id="ARBA00005179"/>
    </source>
</evidence>
<dbReference type="InterPro" id="IPR002401">
    <property type="entry name" value="Cyt_P450_E_grp-I"/>
</dbReference>
<dbReference type="PRINTS" id="PR00463">
    <property type="entry name" value="EP450I"/>
</dbReference>
<dbReference type="InterPro" id="IPR001128">
    <property type="entry name" value="Cyt_P450"/>
</dbReference>
<comment type="cofactor">
    <cofactor evidence="1 9">
        <name>heme</name>
        <dbReference type="ChEBI" id="CHEBI:30413"/>
    </cofactor>
</comment>
<evidence type="ECO:0000256" key="1">
    <source>
        <dbReference type="ARBA" id="ARBA00001971"/>
    </source>
</evidence>
<evidence type="ECO:0000256" key="7">
    <source>
        <dbReference type="ARBA" id="ARBA00023004"/>
    </source>
</evidence>
<reference evidence="12" key="1">
    <citation type="submission" date="2022-01" db="EMBL/GenBank/DDBJ databases">
        <title>Comparative genomics reveals a dynamic genome evolution in the ectomycorrhizal milk-cap (Lactarius) mushrooms.</title>
        <authorList>
            <consortium name="DOE Joint Genome Institute"/>
            <person name="Lebreton A."/>
            <person name="Tang N."/>
            <person name="Kuo A."/>
            <person name="LaButti K."/>
            <person name="Drula E."/>
            <person name="Barry K."/>
            <person name="Clum A."/>
            <person name="Lipzen A."/>
            <person name="Mousain D."/>
            <person name="Ng V."/>
            <person name="Wang R."/>
            <person name="Wang X."/>
            <person name="Dai Y."/>
            <person name="Henrissat B."/>
            <person name="Grigoriev I.V."/>
            <person name="Guerin-Laguette A."/>
            <person name="Yu F."/>
            <person name="Martin F.M."/>
        </authorList>
    </citation>
    <scope>NUCLEOTIDE SEQUENCE</scope>
    <source>
        <strain evidence="12">QP</strain>
    </source>
</reference>
<feature type="signal peptide" evidence="11">
    <location>
        <begin position="1"/>
        <end position="17"/>
    </location>
</feature>
<evidence type="ECO:0000256" key="10">
    <source>
        <dbReference type="RuleBase" id="RU000461"/>
    </source>
</evidence>
<feature type="chain" id="PRO_5042135326" evidence="11">
    <location>
        <begin position="18"/>
        <end position="497"/>
    </location>
</feature>
<accession>A0AAD4QF17</accession>
<gene>
    <name evidence="12" type="ORF">EDB92DRAFT_2085644</name>
</gene>
<dbReference type="InterPro" id="IPR036396">
    <property type="entry name" value="Cyt_P450_sf"/>
</dbReference>
<sequence>MAFLFLYLLFRPQRRRGLPYPPGPKSWPIIGNLLDSPKQSPWVAYAEMSKQHGDILYLQVFGQSVVVLCSPSVVKDLFEKRGDIYSDRPSWPITEIIDVDWLIPFTRYGEQWREKRKIADRTLRPGALSPYHQRIEENTHAFLGRLLAAPVDFRSHVGQLIMSLVYGYDLKENDEIIKPPVELVHMTSRLILPGATLVNHLPFLRHIPSWVPWFSYESLVRVGRELSQKTMNEPIDFVKSAMRDGTATSSLARDQLLEVESLIGPEAQMQENVVKQVLGSMYEAGVDTTASARTSLFVALTLYPEVQRRAQAQIDSVVSRDRLPTFEDRSRLPYIEAICKELLRWQMVGPMGVPHASTEDSIYRGFFIPKGSMMIINSWGILHNPELYPDPETFNPERFLNEDGTFRDDPTISLAFGAGKRICPGRHLVDMSLFMIAASVLSVFNVTKAKDENGREIPVDPVVEVNAVVWYVTLAFECSITPRDKIAEDLIRENVLA</sequence>
<dbReference type="SUPFAM" id="SSF48264">
    <property type="entry name" value="Cytochrome P450"/>
    <property type="match status" value="1"/>
</dbReference>
<comment type="pathway">
    <text evidence="2">Secondary metabolite biosynthesis.</text>
</comment>
<evidence type="ECO:0000256" key="6">
    <source>
        <dbReference type="ARBA" id="ARBA00023002"/>
    </source>
</evidence>
<keyword evidence="8 10" id="KW-0503">Monooxygenase</keyword>
<proteinExistence type="inferred from homology"/>
<evidence type="ECO:0000256" key="9">
    <source>
        <dbReference type="PIRSR" id="PIRSR602401-1"/>
    </source>
</evidence>
<evidence type="ECO:0000313" key="13">
    <source>
        <dbReference type="Proteomes" id="UP001201163"/>
    </source>
</evidence>
<evidence type="ECO:0000256" key="5">
    <source>
        <dbReference type="ARBA" id="ARBA00022723"/>
    </source>
</evidence>
<keyword evidence="5 9" id="KW-0479">Metal-binding</keyword>
<dbReference type="GO" id="GO:0016705">
    <property type="term" value="F:oxidoreductase activity, acting on paired donors, with incorporation or reduction of molecular oxygen"/>
    <property type="evidence" value="ECO:0007669"/>
    <property type="project" value="InterPro"/>
</dbReference>
<protein>
    <submittedName>
        <fullName evidence="12">Cytochrome P450</fullName>
    </submittedName>
</protein>
<evidence type="ECO:0000313" key="12">
    <source>
        <dbReference type="EMBL" id="KAH8994583.1"/>
    </source>
</evidence>